<proteinExistence type="predicted"/>
<keyword evidence="1" id="KW-0479">Metal-binding</keyword>
<dbReference type="Proteomes" id="UP000007148">
    <property type="component" value="Unassembled WGS sequence"/>
</dbReference>
<evidence type="ECO:0000256" key="1">
    <source>
        <dbReference type="PIRSR" id="PIRSR605301-1"/>
    </source>
</evidence>
<feature type="region of interest" description="Disordered" evidence="2">
    <location>
        <begin position="1"/>
        <end position="45"/>
    </location>
</feature>
<evidence type="ECO:0000256" key="2">
    <source>
        <dbReference type="SAM" id="MobiDB-lite"/>
    </source>
</evidence>
<dbReference type="SMART" id="SM01388">
    <property type="entry name" value="Mob1_phocein"/>
    <property type="match status" value="1"/>
</dbReference>
<dbReference type="SUPFAM" id="SSF101152">
    <property type="entry name" value="Mob1/phocein"/>
    <property type="match status" value="1"/>
</dbReference>
<accession>G4U2X9</accession>
<name>G4U2X9_SERID</name>
<dbReference type="InterPro" id="IPR036703">
    <property type="entry name" value="MOB_kinase_act_sf"/>
</dbReference>
<feature type="binding site" evidence="1">
    <location>
        <position position="198"/>
    </location>
    <ligand>
        <name>Zn(2+)</name>
        <dbReference type="ChEBI" id="CHEBI:29105"/>
    </ligand>
</feature>
<dbReference type="EMBL" id="CAFZ01001878">
    <property type="protein sequence ID" value="CCA77993.1"/>
    <property type="molecule type" value="Genomic_DNA"/>
</dbReference>
<feature type="binding site" evidence="1">
    <location>
        <position position="113"/>
    </location>
    <ligand>
        <name>Zn(2+)</name>
        <dbReference type="ChEBI" id="CHEBI:29105"/>
    </ligand>
</feature>
<dbReference type="STRING" id="1109443.G4U2X9"/>
<dbReference type="PANTHER" id="PTHR22599">
    <property type="entry name" value="MPS ONE BINDER KINASE ACTIVATOR-LIKE MOB"/>
    <property type="match status" value="1"/>
</dbReference>
<evidence type="ECO:0000313" key="4">
    <source>
        <dbReference type="Proteomes" id="UP000007148"/>
    </source>
</evidence>
<keyword evidence="4" id="KW-1185">Reference proteome</keyword>
<gene>
    <name evidence="3" type="ORF">PIIN_00707</name>
</gene>
<feature type="binding site" evidence="1">
    <location>
        <position position="118"/>
    </location>
    <ligand>
        <name>Zn(2+)</name>
        <dbReference type="ChEBI" id="CHEBI:29105"/>
    </ligand>
</feature>
<dbReference type="AlphaFoldDB" id="G4U2X9"/>
<dbReference type="eggNOG" id="KOG0440">
    <property type="taxonomic scope" value="Eukaryota"/>
</dbReference>
<dbReference type="HOGENOM" id="CLU_038321_2_0_1"/>
<dbReference type="Pfam" id="PF03637">
    <property type="entry name" value="Mob1_phocein"/>
    <property type="match status" value="1"/>
</dbReference>
<keyword evidence="1" id="KW-0862">Zinc</keyword>
<evidence type="ECO:0000313" key="3">
    <source>
        <dbReference type="EMBL" id="CCA77993.1"/>
    </source>
</evidence>
<reference evidence="3 4" key="1">
    <citation type="journal article" date="2011" name="PLoS Pathog.">
        <title>Endophytic Life Strategies Decoded by Genome and Transcriptome Analyses of the Mutualistic Root Symbiont Piriformospora indica.</title>
        <authorList>
            <person name="Zuccaro A."/>
            <person name="Lahrmann U."/>
            <person name="Guldener U."/>
            <person name="Langen G."/>
            <person name="Pfiffi S."/>
            <person name="Biedenkopf D."/>
            <person name="Wong P."/>
            <person name="Samans B."/>
            <person name="Grimm C."/>
            <person name="Basiewicz M."/>
            <person name="Murat C."/>
            <person name="Martin F."/>
            <person name="Kogel K.H."/>
        </authorList>
    </citation>
    <scope>NUCLEOTIDE SEQUENCE [LARGE SCALE GENOMIC DNA]</scope>
    <source>
        <strain evidence="3 4">DSM 11827</strain>
    </source>
</reference>
<dbReference type="Gene3D" id="1.20.140.30">
    <property type="entry name" value="MOB kinase activator"/>
    <property type="match status" value="1"/>
</dbReference>
<feature type="compositionally biased region" description="Low complexity" evidence="2">
    <location>
        <begin position="16"/>
        <end position="27"/>
    </location>
</feature>
<dbReference type="InParanoid" id="G4U2X9"/>
<dbReference type="OMA" id="ILCNPAP"/>
<dbReference type="InterPro" id="IPR005301">
    <property type="entry name" value="MOB_kinase_act_fam"/>
</dbReference>
<comment type="caution">
    <text evidence="3">The sequence shown here is derived from an EMBL/GenBank/DDBJ whole genome shotgun (WGS) entry which is preliminary data.</text>
</comment>
<protein>
    <submittedName>
        <fullName evidence="3">Related to MOB2-required for maintenance in ploidy</fullName>
    </submittedName>
</protein>
<organism evidence="3 4">
    <name type="scientific">Serendipita indica (strain DSM 11827)</name>
    <name type="common">Root endophyte fungus</name>
    <name type="synonym">Piriformospora indica</name>
    <dbReference type="NCBI Taxonomy" id="1109443"/>
    <lineage>
        <taxon>Eukaryota</taxon>
        <taxon>Fungi</taxon>
        <taxon>Dikarya</taxon>
        <taxon>Basidiomycota</taxon>
        <taxon>Agaricomycotina</taxon>
        <taxon>Agaricomycetes</taxon>
        <taxon>Sebacinales</taxon>
        <taxon>Serendipitaceae</taxon>
        <taxon>Serendipita</taxon>
    </lineage>
</organism>
<feature type="binding site" evidence="1">
    <location>
        <position position="193"/>
    </location>
    <ligand>
        <name>Zn(2+)</name>
        <dbReference type="ChEBI" id="CHEBI:29105"/>
    </ligand>
</feature>
<dbReference type="FunCoup" id="G4U2X9">
    <property type="interactions" value="97"/>
</dbReference>
<sequence>MSFFNSLGKSMGRKGSTGPTSPTTPVPQSKGQGYPQPRSNNSNQQQDVALYSQPSTPKLFLSKPFVEASLVKGSLKTLVLLPKYLDVMEWVAMSMFDFYNNVNLFYGAVSEHCTAKDCPTMTAGDQLVYTWVDNNNKHVKLPASTYIDYVFTWIQALLEDQSIFPTRAGVPFPANFPSTCKHMYRQMLRVFAHLYQAHFEDILHLRIEPHLNSLFAHYLVFGQEFDILDQKELRGPSSTPTGIGYLYDAWRTSGKLD</sequence>
<dbReference type="OrthoDB" id="8170117at2759"/>